<proteinExistence type="inferred from homology"/>
<evidence type="ECO:0000256" key="6">
    <source>
        <dbReference type="ARBA" id="ARBA00023136"/>
    </source>
</evidence>
<name>A0A0K1ED68_CHOCO</name>
<dbReference type="KEGG" id="ccro:CMC5_027690"/>
<dbReference type="Gene3D" id="3.40.50.720">
    <property type="entry name" value="NAD(P)-binding Rossmann-like Domain"/>
    <property type="match status" value="1"/>
</dbReference>
<dbReference type="GO" id="GO:0016020">
    <property type="term" value="C:membrane"/>
    <property type="evidence" value="ECO:0007669"/>
    <property type="project" value="UniProtKB-SubCell"/>
</dbReference>
<dbReference type="PROSITE" id="PS51201">
    <property type="entry name" value="RCK_N"/>
    <property type="match status" value="1"/>
</dbReference>
<feature type="transmembrane region" description="Helical" evidence="7">
    <location>
        <begin position="364"/>
        <end position="385"/>
    </location>
</feature>
<evidence type="ECO:0000256" key="3">
    <source>
        <dbReference type="ARBA" id="ARBA00022448"/>
    </source>
</evidence>
<comment type="similarity">
    <text evidence="2">Belongs to the monovalent cation:proton antiporter 2 (CPA2) transporter (TC 2.A.37) family.</text>
</comment>
<dbReference type="InterPro" id="IPR006153">
    <property type="entry name" value="Cation/H_exchanger_TM"/>
</dbReference>
<dbReference type="InterPro" id="IPR038770">
    <property type="entry name" value="Na+/solute_symporter_sf"/>
</dbReference>
<feature type="transmembrane region" description="Helical" evidence="7">
    <location>
        <begin position="332"/>
        <end position="352"/>
    </location>
</feature>
<dbReference type="InterPro" id="IPR036291">
    <property type="entry name" value="NAD(P)-bd_dom_sf"/>
</dbReference>
<dbReference type="STRING" id="52.CMC5_027690"/>
<protein>
    <submittedName>
        <fullName evidence="9">Sodium/hydrogen exchanger</fullName>
    </submittedName>
</protein>
<keyword evidence="3" id="KW-0813">Transport</keyword>
<feature type="transmembrane region" description="Helical" evidence="7">
    <location>
        <begin position="247"/>
        <end position="266"/>
    </location>
</feature>
<dbReference type="Gene3D" id="1.20.1530.20">
    <property type="match status" value="1"/>
</dbReference>
<dbReference type="PANTHER" id="PTHR42751">
    <property type="entry name" value="SODIUM/HYDROGEN EXCHANGER FAMILY/TRKA DOMAIN PROTEIN"/>
    <property type="match status" value="1"/>
</dbReference>
<evidence type="ECO:0000256" key="2">
    <source>
        <dbReference type="ARBA" id="ARBA00005551"/>
    </source>
</evidence>
<dbReference type="PANTHER" id="PTHR42751:SF1">
    <property type="entry name" value="CATION_PROTON ANTIPORTER YBAL-RELATED"/>
    <property type="match status" value="1"/>
</dbReference>
<evidence type="ECO:0000256" key="1">
    <source>
        <dbReference type="ARBA" id="ARBA00004141"/>
    </source>
</evidence>
<gene>
    <name evidence="9" type="ORF">CMC5_027690</name>
</gene>
<dbReference type="Pfam" id="PF00999">
    <property type="entry name" value="Na_H_Exchanger"/>
    <property type="match status" value="1"/>
</dbReference>
<evidence type="ECO:0000259" key="8">
    <source>
        <dbReference type="PROSITE" id="PS51201"/>
    </source>
</evidence>
<feature type="domain" description="RCK N-terminal" evidence="8">
    <location>
        <begin position="415"/>
        <end position="530"/>
    </location>
</feature>
<feature type="transmembrane region" description="Helical" evidence="7">
    <location>
        <begin position="88"/>
        <end position="110"/>
    </location>
</feature>
<keyword evidence="4 7" id="KW-0812">Transmembrane</keyword>
<feature type="transmembrane region" description="Helical" evidence="7">
    <location>
        <begin position="149"/>
        <end position="171"/>
    </location>
</feature>
<evidence type="ECO:0000256" key="4">
    <source>
        <dbReference type="ARBA" id="ARBA00022692"/>
    </source>
</evidence>
<feature type="transmembrane region" description="Helical" evidence="7">
    <location>
        <begin position="6"/>
        <end position="26"/>
    </location>
</feature>
<feature type="transmembrane region" description="Helical" evidence="7">
    <location>
        <begin position="278"/>
        <end position="294"/>
    </location>
</feature>
<evidence type="ECO:0000256" key="5">
    <source>
        <dbReference type="ARBA" id="ARBA00022989"/>
    </source>
</evidence>
<evidence type="ECO:0000313" key="9">
    <source>
        <dbReference type="EMBL" id="AKT38622.1"/>
    </source>
</evidence>
<dbReference type="EMBL" id="CP012159">
    <property type="protein sequence ID" value="AKT38622.1"/>
    <property type="molecule type" value="Genomic_DNA"/>
</dbReference>
<sequence>MPHNLDLIFTLTGGLTAALVLGFITHRLRLSPIVGYLLAGIAVGPFTPGYVAHGGIAEQFAELGVILLMFGVGLHFHLKELLAVRRVALPGAIVQSAAATALGVVVAQFAGWGTAAGVVFGLAISVASTVVLLRVLADYDVLHTPAGHVAVGWLVVEDVFTVLVLVMLPVVTGPEASGDLKGILLSVGAAILKIGVLMAFTLIVGQWVIPRLLGYVAKTRSRELFTLTVLVLALGIAVGSAKLFGASMALGAFLAGMVVGQSALSSRAASEVLPLRDAFAVLFFVSVGMLFNPAEVGAHLGLVVGTLAVILIGKPVAAFVVVVLLGYPMKKAVTVAVALAQIGEFSFILATLGRSLGVLPEQAMPALVVASVISITLNPMIFRYVEPVSRWLETRWGNKRKDDEPMADIKHADPAHRAVVVGYGPVGRTLTKLLRENEIDPTVIELNHETVHRLNQEGIRAVYGDAAQPEILERAGIKEASSLVFAASGSPADAVILTARSMNPDIQVLARTAFLREVQALKDAGASVVTVAEAEVALAMTEHLLTQLGATVEQLDRARERVRTDLGSLVGVKVGA</sequence>
<feature type="transmembrane region" description="Helical" evidence="7">
    <location>
        <begin position="183"/>
        <end position="204"/>
    </location>
</feature>
<evidence type="ECO:0000256" key="7">
    <source>
        <dbReference type="SAM" id="Phobius"/>
    </source>
</evidence>
<comment type="subcellular location">
    <subcellularLocation>
        <location evidence="1">Membrane</location>
        <topology evidence="1">Multi-pass membrane protein</topology>
    </subcellularLocation>
</comment>
<dbReference type="GO" id="GO:1902600">
    <property type="term" value="P:proton transmembrane transport"/>
    <property type="evidence" value="ECO:0007669"/>
    <property type="project" value="InterPro"/>
</dbReference>
<feature type="transmembrane region" description="Helical" evidence="7">
    <location>
        <begin position="224"/>
        <end position="241"/>
    </location>
</feature>
<keyword evidence="10" id="KW-1185">Reference proteome</keyword>
<dbReference type="Pfam" id="PF02254">
    <property type="entry name" value="TrkA_N"/>
    <property type="match status" value="1"/>
</dbReference>
<dbReference type="AlphaFoldDB" id="A0A0K1ED68"/>
<feature type="transmembrane region" description="Helical" evidence="7">
    <location>
        <begin position="116"/>
        <end position="137"/>
    </location>
</feature>
<keyword evidence="5 7" id="KW-1133">Transmembrane helix</keyword>
<dbReference type="OrthoDB" id="9781411at2"/>
<dbReference type="Proteomes" id="UP000067626">
    <property type="component" value="Chromosome"/>
</dbReference>
<reference evidence="9 10" key="1">
    <citation type="submission" date="2015-07" db="EMBL/GenBank/DDBJ databases">
        <title>Genome analysis of myxobacterium Chondromyces crocatus Cm c5 reveals a high potential for natural compound synthesis and the genetic basis for the loss of fruiting body formation.</title>
        <authorList>
            <person name="Zaburannyi N."/>
            <person name="Bunk B."/>
            <person name="Maier J."/>
            <person name="Overmann J."/>
            <person name="Mueller R."/>
        </authorList>
    </citation>
    <scope>NUCLEOTIDE SEQUENCE [LARGE SCALE GENOMIC DNA]</scope>
    <source>
        <strain evidence="9 10">Cm c5</strain>
    </source>
</reference>
<dbReference type="GO" id="GO:0006813">
    <property type="term" value="P:potassium ion transport"/>
    <property type="evidence" value="ECO:0007669"/>
    <property type="project" value="InterPro"/>
</dbReference>
<feature type="transmembrane region" description="Helical" evidence="7">
    <location>
        <begin position="33"/>
        <end position="53"/>
    </location>
</feature>
<dbReference type="InterPro" id="IPR003148">
    <property type="entry name" value="RCK_N"/>
</dbReference>
<dbReference type="SUPFAM" id="SSF51735">
    <property type="entry name" value="NAD(P)-binding Rossmann-fold domains"/>
    <property type="match status" value="1"/>
</dbReference>
<evidence type="ECO:0000313" key="10">
    <source>
        <dbReference type="Proteomes" id="UP000067626"/>
    </source>
</evidence>
<dbReference type="GO" id="GO:0015297">
    <property type="term" value="F:antiporter activity"/>
    <property type="evidence" value="ECO:0007669"/>
    <property type="project" value="InterPro"/>
</dbReference>
<organism evidence="9 10">
    <name type="scientific">Chondromyces crocatus</name>
    <dbReference type="NCBI Taxonomy" id="52"/>
    <lineage>
        <taxon>Bacteria</taxon>
        <taxon>Pseudomonadati</taxon>
        <taxon>Myxococcota</taxon>
        <taxon>Polyangia</taxon>
        <taxon>Polyangiales</taxon>
        <taxon>Polyangiaceae</taxon>
        <taxon>Chondromyces</taxon>
    </lineage>
</organism>
<feature type="transmembrane region" description="Helical" evidence="7">
    <location>
        <begin position="59"/>
        <end position="76"/>
    </location>
</feature>
<feature type="transmembrane region" description="Helical" evidence="7">
    <location>
        <begin position="300"/>
        <end position="325"/>
    </location>
</feature>
<accession>A0A0K1ED68</accession>
<dbReference type="RefSeq" id="WP_050430830.1">
    <property type="nucleotide sequence ID" value="NZ_CP012159.1"/>
</dbReference>
<keyword evidence="6 7" id="KW-0472">Membrane</keyword>